<protein>
    <submittedName>
        <fullName evidence="1">Uncharacterized protein</fullName>
    </submittedName>
</protein>
<dbReference type="AlphaFoldDB" id="A0A939NT66"/>
<comment type="caution">
    <text evidence="1">The sequence shown here is derived from an EMBL/GenBank/DDBJ whole genome shotgun (WGS) entry which is preliminary data.</text>
</comment>
<proteinExistence type="predicted"/>
<sequence>MNQKGDLALKVTSKYAMGQINSSFSGSSGIIFLSSRLPIIAERIMDVLKP</sequence>
<name>A0A939NT66_KLEPN</name>
<reference evidence="1" key="1">
    <citation type="submission" date="2021-03" db="EMBL/GenBank/DDBJ databases">
        <title>Molecular epidemiology and mechanisms of colistin and carbapenem resistance in Enterobacteriaceae from clinical isolates, the environment and porcine samples in Pretoria, South Africa.</title>
        <authorList>
            <person name="Bogoshi D."/>
            <person name="Mbelle N.M."/>
            <person name="Naidoo V."/>
            <person name="Osei Sekyere J."/>
        </authorList>
    </citation>
    <scope>NUCLEOTIDE SEQUENCE</scope>
    <source>
        <strain evidence="1">C034</strain>
    </source>
</reference>
<accession>A0A939NT66</accession>
<dbReference type="EMBL" id="JAGETO010000014">
    <property type="protein sequence ID" value="MBO2029105.1"/>
    <property type="molecule type" value="Genomic_DNA"/>
</dbReference>
<evidence type="ECO:0000313" key="1">
    <source>
        <dbReference type="EMBL" id="MBO2029105.1"/>
    </source>
</evidence>
<dbReference type="Proteomes" id="UP000664620">
    <property type="component" value="Unassembled WGS sequence"/>
</dbReference>
<evidence type="ECO:0000313" key="2">
    <source>
        <dbReference type="Proteomes" id="UP000664620"/>
    </source>
</evidence>
<organism evidence="1 2">
    <name type="scientific">Klebsiella pneumoniae</name>
    <dbReference type="NCBI Taxonomy" id="573"/>
    <lineage>
        <taxon>Bacteria</taxon>
        <taxon>Pseudomonadati</taxon>
        <taxon>Pseudomonadota</taxon>
        <taxon>Gammaproteobacteria</taxon>
        <taxon>Enterobacterales</taxon>
        <taxon>Enterobacteriaceae</taxon>
        <taxon>Klebsiella/Raoultella group</taxon>
        <taxon>Klebsiella</taxon>
        <taxon>Klebsiella pneumoniae complex</taxon>
    </lineage>
</organism>
<gene>
    <name evidence="1" type="ORF">J4734_05290</name>
</gene>